<dbReference type="HAMAP" id="MF_00302">
    <property type="entry name" value="ClpS"/>
    <property type="match status" value="1"/>
</dbReference>
<evidence type="ECO:0000259" key="2">
    <source>
        <dbReference type="Pfam" id="PF02617"/>
    </source>
</evidence>
<feature type="domain" description="Adaptor protein ClpS core" evidence="2">
    <location>
        <begin position="16"/>
        <end position="95"/>
    </location>
</feature>
<evidence type="ECO:0000313" key="4">
    <source>
        <dbReference type="Proteomes" id="UP000422764"/>
    </source>
</evidence>
<proteinExistence type="inferred from homology"/>
<comment type="similarity">
    <text evidence="1">Belongs to the ClpS family.</text>
</comment>
<dbReference type="FunFam" id="3.30.1390.10:FF:000002">
    <property type="entry name" value="ATP-dependent Clp protease adapter protein ClpS"/>
    <property type="match status" value="1"/>
</dbReference>
<evidence type="ECO:0000256" key="1">
    <source>
        <dbReference type="HAMAP-Rule" id="MF_00302"/>
    </source>
</evidence>
<dbReference type="GO" id="GO:0008233">
    <property type="term" value="F:peptidase activity"/>
    <property type="evidence" value="ECO:0007669"/>
    <property type="project" value="UniProtKB-KW"/>
</dbReference>
<keyword evidence="3" id="KW-0645">Protease</keyword>
<name>A0A6I6F0G4_9CLOT</name>
<dbReference type="GO" id="GO:0006508">
    <property type="term" value="P:proteolysis"/>
    <property type="evidence" value="ECO:0007669"/>
    <property type="project" value="UniProtKB-UniRule"/>
</dbReference>
<dbReference type="Pfam" id="PF02617">
    <property type="entry name" value="ClpS"/>
    <property type="match status" value="1"/>
</dbReference>
<sequence>MKEKILSKEKNEIKAKKPNMYKVLLHNDDYTTMDFVVEILVKIFRKSPIEAAKIMYDVHKRGIGIAGIYSYDIALTKIRQVVVIAEERGFPLKLTMEKE</sequence>
<keyword evidence="4" id="KW-1185">Reference proteome</keyword>
<accession>A0A6I6F0G4</accession>
<dbReference type="GO" id="GO:0030163">
    <property type="term" value="P:protein catabolic process"/>
    <property type="evidence" value="ECO:0007669"/>
    <property type="project" value="InterPro"/>
</dbReference>
<dbReference type="AlphaFoldDB" id="A0A6I6F0G4"/>
<gene>
    <name evidence="1" type="primary">clpS</name>
    <name evidence="3" type="ORF">GOM49_06340</name>
</gene>
<dbReference type="Gene3D" id="3.30.1390.10">
    <property type="match status" value="1"/>
</dbReference>
<protein>
    <recommendedName>
        <fullName evidence="1">ATP-dependent Clp protease adapter protein ClpS</fullName>
    </recommendedName>
</protein>
<dbReference type="InterPro" id="IPR022935">
    <property type="entry name" value="ClpS"/>
</dbReference>
<dbReference type="EMBL" id="CP046522">
    <property type="protein sequence ID" value="QGU94764.1"/>
    <property type="molecule type" value="Genomic_DNA"/>
</dbReference>
<evidence type="ECO:0000313" key="3">
    <source>
        <dbReference type="EMBL" id="QGU94764.1"/>
    </source>
</evidence>
<dbReference type="PANTHER" id="PTHR33473">
    <property type="entry name" value="ATP-DEPENDENT CLP PROTEASE ADAPTER PROTEIN CLPS1, CHLOROPLASTIC"/>
    <property type="match status" value="1"/>
</dbReference>
<comment type="subunit">
    <text evidence="1">Binds to the N-terminal domain of the chaperone ClpA.</text>
</comment>
<dbReference type="Proteomes" id="UP000422764">
    <property type="component" value="Chromosome"/>
</dbReference>
<comment type="function">
    <text evidence="1">Involved in the modulation of the specificity of the ClpAP-mediated ATP-dependent protein degradation.</text>
</comment>
<organism evidence="3 4">
    <name type="scientific">Clostridium bovifaecis</name>
    <dbReference type="NCBI Taxonomy" id="2184719"/>
    <lineage>
        <taxon>Bacteria</taxon>
        <taxon>Bacillati</taxon>
        <taxon>Bacillota</taxon>
        <taxon>Clostridia</taxon>
        <taxon>Eubacteriales</taxon>
        <taxon>Clostridiaceae</taxon>
        <taxon>Clostridium</taxon>
    </lineage>
</organism>
<dbReference type="InterPro" id="IPR014719">
    <property type="entry name" value="Ribosomal_bL12_C/ClpS-like"/>
</dbReference>
<reference evidence="3 4" key="1">
    <citation type="submission" date="2019-12" db="EMBL/GenBank/DDBJ databases">
        <title>Genome sequenceing of Clostridium bovifaecis.</title>
        <authorList>
            <person name="Yao Y."/>
        </authorList>
    </citation>
    <scope>NUCLEOTIDE SEQUENCE [LARGE SCALE GENOMIC DNA]</scope>
    <source>
        <strain evidence="3 4">BXX</strain>
    </source>
</reference>
<dbReference type="PANTHER" id="PTHR33473:SF19">
    <property type="entry name" value="ATP-DEPENDENT CLP PROTEASE ADAPTER PROTEIN CLPS"/>
    <property type="match status" value="1"/>
</dbReference>
<keyword evidence="3" id="KW-0378">Hydrolase</keyword>
<dbReference type="InterPro" id="IPR003769">
    <property type="entry name" value="ClpS_core"/>
</dbReference>
<dbReference type="SUPFAM" id="SSF54736">
    <property type="entry name" value="ClpS-like"/>
    <property type="match status" value="1"/>
</dbReference>